<reference evidence="3 4" key="1">
    <citation type="submission" date="2019-08" db="EMBL/GenBank/DDBJ databases">
        <title>Hyperibacter terrae gen. nov., sp. nov. and Hyperibacter viscosus sp. nov., two new members in the family Rhodospirillaceae isolated from the rhizosphere of Hypericum perforatum.</title>
        <authorList>
            <person name="Noviana Z."/>
        </authorList>
    </citation>
    <scope>NUCLEOTIDE SEQUENCE [LARGE SCALE GENOMIC DNA]</scope>
    <source>
        <strain evidence="3 4">R5913</strain>
    </source>
</reference>
<protein>
    <submittedName>
        <fullName evidence="3">Membrane protein</fullName>
    </submittedName>
</protein>
<dbReference type="AlphaFoldDB" id="A0A5J6MGN4"/>
<dbReference type="GO" id="GO:0042597">
    <property type="term" value="C:periplasmic space"/>
    <property type="evidence" value="ECO:0007669"/>
    <property type="project" value="UniProtKB-SubCell"/>
</dbReference>
<dbReference type="RefSeq" id="WP_151176911.1">
    <property type="nucleotide sequence ID" value="NZ_CP042906.1"/>
</dbReference>
<comment type="subcellular location">
    <subcellularLocation>
        <location evidence="1">Periplasm</location>
    </subcellularLocation>
</comment>
<dbReference type="InterPro" id="IPR006059">
    <property type="entry name" value="SBP"/>
</dbReference>
<evidence type="ECO:0000313" key="3">
    <source>
        <dbReference type="EMBL" id="QEX16569.1"/>
    </source>
</evidence>
<dbReference type="PANTHER" id="PTHR43649">
    <property type="entry name" value="ARABINOSE-BINDING PROTEIN-RELATED"/>
    <property type="match status" value="1"/>
</dbReference>
<dbReference type="SUPFAM" id="SSF53850">
    <property type="entry name" value="Periplasmic binding protein-like II"/>
    <property type="match status" value="1"/>
</dbReference>
<sequence length="383" mass="41611">MPAYRGLTWDHPRGYKALQAAAARLDEARDGLKIHWDRQPLEGFESHPIDDLCRRYDIVVLDHPHIGEAVAKRCLQPLESIFVGDEIAAWGRDTIGPCLTSYRYAGSHWALPLDAATQVMALRPDLLDRDPPRSWAEMLALPANIPLCLSLAGPHAILSLMSMSVALGEVPGAGDPSRFLAARAVAAALDILRPLSERSLPAARDLNPIGILNRMAAGDDLVLCPLVYGYVNYSAPRDPKAKRVAFHDAPAAKPGGRPGSTLGGTGIAISTRCQVSPALLDHLRWLIGPEAQTGFIPANEGQPSRRESWQDAGVNAAWGDFYRNSARTLEQAWVRPRFDGYIAFQTQASAILREGLDERQPAAGIAGRLQDCYTALRPTGAEL</sequence>
<gene>
    <name evidence="3" type="ORF">FRZ44_18640</name>
</gene>
<evidence type="ECO:0000256" key="1">
    <source>
        <dbReference type="ARBA" id="ARBA00004418"/>
    </source>
</evidence>
<dbReference type="InterPro" id="IPR050490">
    <property type="entry name" value="Bact_solute-bd_prot1"/>
</dbReference>
<keyword evidence="4" id="KW-1185">Reference proteome</keyword>
<evidence type="ECO:0000313" key="4">
    <source>
        <dbReference type="Proteomes" id="UP000326202"/>
    </source>
</evidence>
<dbReference type="KEGG" id="htq:FRZ44_18640"/>
<dbReference type="Proteomes" id="UP000326202">
    <property type="component" value="Chromosome"/>
</dbReference>
<name>A0A5J6MGN4_9PROT</name>
<evidence type="ECO:0000256" key="2">
    <source>
        <dbReference type="ARBA" id="ARBA00008520"/>
    </source>
</evidence>
<accession>A0A5J6MGN4</accession>
<dbReference type="Gene3D" id="3.40.190.10">
    <property type="entry name" value="Periplasmic binding protein-like II"/>
    <property type="match status" value="3"/>
</dbReference>
<organism evidence="3 4">
    <name type="scientific">Hypericibacter terrae</name>
    <dbReference type="NCBI Taxonomy" id="2602015"/>
    <lineage>
        <taxon>Bacteria</taxon>
        <taxon>Pseudomonadati</taxon>
        <taxon>Pseudomonadota</taxon>
        <taxon>Alphaproteobacteria</taxon>
        <taxon>Rhodospirillales</taxon>
        <taxon>Dongiaceae</taxon>
        <taxon>Hypericibacter</taxon>
    </lineage>
</organism>
<dbReference type="OrthoDB" id="9811622at2"/>
<proteinExistence type="inferred from homology"/>
<comment type="similarity">
    <text evidence="2">Belongs to the bacterial solute-binding protein 1 family.</text>
</comment>
<dbReference type="EMBL" id="CP042906">
    <property type="protein sequence ID" value="QEX16569.1"/>
    <property type="molecule type" value="Genomic_DNA"/>
</dbReference>
<dbReference type="Pfam" id="PF13416">
    <property type="entry name" value="SBP_bac_8"/>
    <property type="match status" value="1"/>
</dbReference>